<keyword evidence="4" id="KW-0326">Glycosidase</keyword>
<keyword evidence="2" id="KW-0479">Metal-binding</keyword>
<proteinExistence type="inferred from homology"/>
<dbReference type="Pfam" id="PF01074">
    <property type="entry name" value="Glyco_hydro_38N"/>
    <property type="match status" value="1"/>
</dbReference>
<dbReference type="InterPro" id="IPR008979">
    <property type="entry name" value="Galactose-bd-like_sf"/>
</dbReference>
<gene>
    <name evidence="6" type="ORF">SAMN02745906_3044</name>
</gene>
<dbReference type="InterPro" id="IPR041147">
    <property type="entry name" value="GH38_C"/>
</dbReference>
<dbReference type="Gene3D" id="2.60.120.260">
    <property type="entry name" value="Galactose-binding domain-like"/>
    <property type="match status" value="1"/>
</dbReference>
<dbReference type="InterPro" id="IPR011013">
    <property type="entry name" value="Gal_mutarotase_sf_dom"/>
</dbReference>
<dbReference type="InterPro" id="IPR027291">
    <property type="entry name" value="Glyco_hydro_38_N_sf"/>
</dbReference>
<evidence type="ECO:0000259" key="5">
    <source>
        <dbReference type="SMART" id="SM00872"/>
    </source>
</evidence>
<dbReference type="Pfam" id="PF09261">
    <property type="entry name" value="Alpha-mann_mid"/>
    <property type="match status" value="1"/>
</dbReference>
<dbReference type="InterPro" id="IPR000602">
    <property type="entry name" value="Glyco_hydro_38_N"/>
</dbReference>
<dbReference type="Proteomes" id="UP000198970">
    <property type="component" value="Chromosome I"/>
</dbReference>
<dbReference type="Pfam" id="PF17677">
    <property type="entry name" value="Glyco_hydro38C2"/>
    <property type="match status" value="1"/>
</dbReference>
<dbReference type="SMART" id="SM00872">
    <property type="entry name" value="Alpha-mann_mid"/>
    <property type="match status" value="1"/>
</dbReference>
<dbReference type="EMBL" id="LT630003">
    <property type="protein sequence ID" value="SET92417.1"/>
    <property type="molecule type" value="Genomic_DNA"/>
</dbReference>
<evidence type="ECO:0000313" key="7">
    <source>
        <dbReference type="Proteomes" id="UP000198970"/>
    </source>
</evidence>
<keyword evidence="7" id="KW-1185">Reference proteome</keyword>
<dbReference type="SUPFAM" id="SSF49785">
    <property type="entry name" value="Galactose-binding domain-like"/>
    <property type="match status" value="1"/>
</dbReference>
<dbReference type="InterPro" id="IPR037094">
    <property type="entry name" value="Glyco_hydro_38_cen_sf"/>
</dbReference>
<comment type="similarity">
    <text evidence="1">Belongs to the glycosyl hydrolase 38 family.</text>
</comment>
<evidence type="ECO:0000313" key="6">
    <source>
        <dbReference type="EMBL" id="SET92417.1"/>
    </source>
</evidence>
<dbReference type="Gene3D" id="3.20.110.10">
    <property type="entry name" value="Glycoside hydrolase 38, N terminal domain"/>
    <property type="match status" value="1"/>
</dbReference>
<evidence type="ECO:0000256" key="3">
    <source>
        <dbReference type="ARBA" id="ARBA00022801"/>
    </source>
</evidence>
<accession>A0ABY1CCC1</accession>
<dbReference type="Gene3D" id="2.70.98.30">
    <property type="entry name" value="Golgi alpha-mannosidase II, domain 4"/>
    <property type="match status" value="1"/>
</dbReference>
<evidence type="ECO:0000256" key="1">
    <source>
        <dbReference type="ARBA" id="ARBA00009792"/>
    </source>
</evidence>
<reference evidence="6 7" key="1">
    <citation type="submission" date="2016-10" db="EMBL/GenBank/DDBJ databases">
        <authorList>
            <person name="Varghese N."/>
            <person name="Submissions S."/>
        </authorList>
    </citation>
    <scope>NUCLEOTIDE SEQUENCE [LARGE SCALE GENOMIC DNA]</scope>
    <source>
        <strain evidence="6 7">ATCC 19403</strain>
    </source>
</reference>
<dbReference type="RefSeq" id="WP_100042788.1">
    <property type="nucleotide sequence ID" value="NZ_LT630003.1"/>
</dbReference>
<keyword evidence="3" id="KW-0378">Hydrolase</keyword>
<feature type="domain" description="Glycoside hydrolase family 38 central" evidence="5">
    <location>
        <begin position="511"/>
        <end position="589"/>
    </location>
</feature>
<dbReference type="InterPro" id="IPR011330">
    <property type="entry name" value="Glyco_hydro/deAcase_b/a-brl"/>
</dbReference>
<evidence type="ECO:0000256" key="2">
    <source>
        <dbReference type="ARBA" id="ARBA00022723"/>
    </source>
</evidence>
<dbReference type="InterPro" id="IPR054723">
    <property type="entry name" value="Ams1-like_N"/>
</dbReference>
<name>A0ABY1CCC1_9FIRM</name>
<dbReference type="InterPro" id="IPR011682">
    <property type="entry name" value="Glyco_hydro_38_C"/>
</dbReference>
<protein>
    <submittedName>
        <fullName evidence="6">Alpha-mannosidase</fullName>
    </submittedName>
</protein>
<dbReference type="CDD" id="cd10789">
    <property type="entry name" value="GH38N_AMII_ER_cytosolic"/>
    <property type="match status" value="1"/>
</dbReference>
<sequence length="1039" mass="118978">MVLAAERKGRINIWIEELKNHLFHKLDDVTFTGFTTKQHFTYEEAIKQEFYPMPQGTSWGAKWEYGWFRTEIVLPREAEGKRIFLHPEVGGEMLIWVNGKTAGSKDLKHDGITLTRCGKAGERFFVVAESYAGHGPRLEKGGPCPSWRIAVPEPPPFQVMIGVSDFGIWNEDAFQLLMDVHTLYKLSEGLDPKSLRAMKVNQGLLEFTFLADFELEREARDESFRNAREELAPLLSCVNGSTAPEFTIFGQSHLDLAWLWPWEETKRKCARTLSTQIALSDEYEDYKFLLCEPPIMENVKENYPELYGRLLQKVEDGSFIPEGGMYVESDTNLVSGESLIRQCLYGRKWFLEELGKESVMVWLPDCFGFNGQLPQIMKGCGIRYFTTQKIARALKGCDVFPYNNFWWEGIDGTRILTHFYKENNSRLDPLDLITRWREDRVQQENIDSFLYPLGFGDGGGGATREMVEAAGRVKDLEGAPRTYMESPVKFFQRLEEEGSVTEVYKGELYLPWHRGTYTSQAWIKKENRLTERRLREAELLNSIACFAENGENRRKELESLWKVLLFHQFHDIIPGTSITRVYEDAREALKSIKEKALGFYGEARTKIAGSEDDGVLIFNSLSWEREELAEIPAKDGERLVRSGRFPVTQKIGDRLLIPVKIPSCGYTDLGGQNQIACGYTGISEEEVCRIYEKDGSFVLENGLVKAIVDGFGQVRSVFDQETKTDYVDGIANQFFLYQDINVDYDAWEISSFYKNVPVELGNTAELTIEERGPLKVVLLVKRMIHQSSLMQRITLSYNSRRIDFVTVIDWQETHKLLKAAFPVNIRTEEALEEIQFGYVKRPTHQNRRYDADRYEVCNHRYTAMTEPGRTAAVLNDSKYGVSTNGNSIELTLLKSPVWPDMHADKGIQEFTYSFYIESRNFSESGVVREGMQLNCPLAFWGKGTGEKEFFRISAGNVILETVKMAEDGQNHMVIRCYEAFGKHTSCLLTAGFKISKAWGTTMEENLEGGILVPVHLFENSSEMLLHFTPFEIKTLRLIP</sequence>
<dbReference type="Gene3D" id="1.20.1270.50">
    <property type="entry name" value="Glycoside hydrolase family 38, central domain"/>
    <property type="match status" value="1"/>
</dbReference>
<dbReference type="SUPFAM" id="SSF88688">
    <property type="entry name" value="Families 57/38 glycoside transferase middle domain"/>
    <property type="match status" value="1"/>
</dbReference>
<evidence type="ECO:0000256" key="4">
    <source>
        <dbReference type="ARBA" id="ARBA00023295"/>
    </source>
</evidence>
<dbReference type="SUPFAM" id="SSF74650">
    <property type="entry name" value="Galactose mutarotase-like"/>
    <property type="match status" value="1"/>
</dbReference>
<dbReference type="Pfam" id="PF22907">
    <property type="entry name" value="Ams1-like_1st"/>
    <property type="match status" value="1"/>
</dbReference>
<dbReference type="InterPro" id="IPR015341">
    <property type="entry name" value="Glyco_hydro_38_cen"/>
</dbReference>
<dbReference type="SUPFAM" id="SSF88713">
    <property type="entry name" value="Glycoside hydrolase/deacetylase"/>
    <property type="match status" value="1"/>
</dbReference>
<organism evidence="6 7">
    <name type="scientific">Lacrimispora sphenoides JCM 1415</name>
    <dbReference type="NCBI Taxonomy" id="1297793"/>
    <lineage>
        <taxon>Bacteria</taxon>
        <taxon>Bacillati</taxon>
        <taxon>Bacillota</taxon>
        <taxon>Clostridia</taxon>
        <taxon>Lachnospirales</taxon>
        <taxon>Lachnospiraceae</taxon>
        <taxon>Lacrimispora</taxon>
    </lineage>
</organism>
<dbReference type="Pfam" id="PF07748">
    <property type="entry name" value="Glyco_hydro_38C"/>
    <property type="match status" value="1"/>
</dbReference>
<dbReference type="InterPro" id="IPR028995">
    <property type="entry name" value="Glyco_hydro_57/38_cen_sf"/>
</dbReference>
<dbReference type="PANTHER" id="PTHR46017">
    <property type="entry name" value="ALPHA-MANNOSIDASE 2C1"/>
    <property type="match status" value="1"/>
</dbReference>
<dbReference type="PANTHER" id="PTHR46017:SF1">
    <property type="entry name" value="ALPHA-MANNOSIDASE 2C1"/>
    <property type="match status" value="1"/>
</dbReference>